<dbReference type="AlphaFoldDB" id="A0A6A6RRR4"/>
<dbReference type="Gene3D" id="3.40.50.150">
    <property type="entry name" value="Vaccinia Virus protein VP39"/>
    <property type="match status" value="1"/>
</dbReference>
<name>A0A6A6RRR4_9PLEO</name>
<dbReference type="SUPFAM" id="SSF53335">
    <property type="entry name" value="S-adenosyl-L-methionine-dependent methyltransferases"/>
    <property type="match status" value="1"/>
</dbReference>
<feature type="compositionally biased region" description="Polar residues" evidence="1">
    <location>
        <begin position="115"/>
        <end position="130"/>
    </location>
</feature>
<organism evidence="2 3">
    <name type="scientific">Massarina eburnea CBS 473.64</name>
    <dbReference type="NCBI Taxonomy" id="1395130"/>
    <lineage>
        <taxon>Eukaryota</taxon>
        <taxon>Fungi</taxon>
        <taxon>Dikarya</taxon>
        <taxon>Ascomycota</taxon>
        <taxon>Pezizomycotina</taxon>
        <taxon>Dothideomycetes</taxon>
        <taxon>Pleosporomycetidae</taxon>
        <taxon>Pleosporales</taxon>
        <taxon>Massarineae</taxon>
        <taxon>Massarinaceae</taxon>
        <taxon>Massarina</taxon>
    </lineage>
</organism>
<feature type="region of interest" description="Disordered" evidence="1">
    <location>
        <begin position="279"/>
        <end position="298"/>
    </location>
</feature>
<evidence type="ECO:0008006" key="4">
    <source>
        <dbReference type="Google" id="ProtNLM"/>
    </source>
</evidence>
<evidence type="ECO:0000313" key="3">
    <source>
        <dbReference type="Proteomes" id="UP000799753"/>
    </source>
</evidence>
<feature type="region of interest" description="Disordered" evidence="1">
    <location>
        <begin position="150"/>
        <end position="172"/>
    </location>
</feature>
<dbReference type="InterPro" id="IPR029063">
    <property type="entry name" value="SAM-dependent_MTases_sf"/>
</dbReference>
<dbReference type="OrthoDB" id="3902588at2759"/>
<sequence length="650" mass="73340">MFAADLSWTADVGNEKVGQRRERKERERSSSASFVSPSSSTSKSSKASVASISEDRELWWTTSLRKAKSLRRLKKKSSRPDTGRSNTTEHSRNPSNVASGQLEENVPREFRDPTLQPNWTLQSSLSTRLPSGQPLYRPVYDRPVFEVPELEDNASSRGTASSGSYSSHERQWSLKGARVSAIDEVRETPPLSPQSFNTDNVRELLSRQSIVTVNPRHSFDASEPEVINAPVEGEKKKRRQYSIRIEGCQDLEALKLEDTQDDDESELVSVSERDFGCRGVSGVPDRLQRSPSGSESKLVAWKPPATDWHMKLRGVQEQEQEQEQAQQAEKQLPPTPSLDGIAIAQNTLLELTRFQRFIRRMETAGPKVILDRLKEEWHDSIEADADEELILEKQLWVLTAFQLQHVGKVDTAPKPDCHTGKILELYGNLSEVYQLSATHPRLKVQYLTTKPQRPMPLPGNVSYTTVQVPGVIPFPYPSSIFSHIRASTLPSLVPSADLPKLLHECYRLLAPGGMLEIRVMDAAPVRKTAGPKMKAWIEDRLAINLERHFRCSKPCMLMPGWVQEAGFELANSADAAQVMRLPCAVDSSTADVDMELKTRVGWALWKGIWGEYVDEEPGEAKWWWEDEEVMQECLERQTVFECGAIFAHKR</sequence>
<feature type="compositionally biased region" description="Low complexity" evidence="1">
    <location>
        <begin position="30"/>
        <end position="52"/>
    </location>
</feature>
<gene>
    <name evidence="2" type="ORF">P280DRAFT_551789</name>
</gene>
<proteinExistence type="predicted"/>
<dbReference type="Proteomes" id="UP000799753">
    <property type="component" value="Unassembled WGS sequence"/>
</dbReference>
<feature type="compositionally biased region" description="Basic and acidic residues" evidence="1">
    <location>
        <begin position="78"/>
        <end position="92"/>
    </location>
</feature>
<evidence type="ECO:0000256" key="1">
    <source>
        <dbReference type="SAM" id="MobiDB-lite"/>
    </source>
</evidence>
<feature type="compositionally biased region" description="Low complexity" evidence="1">
    <location>
        <begin position="155"/>
        <end position="166"/>
    </location>
</feature>
<dbReference type="EMBL" id="MU006791">
    <property type="protein sequence ID" value="KAF2638146.1"/>
    <property type="molecule type" value="Genomic_DNA"/>
</dbReference>
<feature type="region of interest" description="Disordered" evidence="1">
    <location>
        <begin position="315"/>
        <end position="337"/>
    </location>
</feature>
<reference evidence="2" key="1">
    <citation type="journal article" date="2020" name="Stud. Mycol.">
        <title>101 Dothideomycetes genomes: a test case for predicting lifestyles and emergence of pathogens.</title>
        <authorList>
            <person name="Haridas S."/>
            <person name="Albert R."/>
            <person name="Binder M."/>
            <person name="Bloem J."/>
            <person name="Labutti K."/>
            <person name="Salamov A."/>
            <person name="Andreopoulos B."/>
            <person name="Baker S."/>
            <person name="Barry K."/>
            <person name="Bills G."/>
            <person name="Bluhm B."/>
            <person name="Cannon C."/>
            <person name="Castanera R."/>
            <person name="Culley D."/>
            <person name="Daum C."/>
            <person name="Ezra D."/>
            <person name="Gonzalez J."/>
            <person name="Henrissat B."/>
            <person name="Kuo A."/>
            <person name="Liang C."/>
            <person name="Lipzen A."/>
            <person name="Lutzoni F."/>
            <person name="Magnuson J."/>
            <person name="Mondo S."/>
            <person name="Nolan M."/>
            <person name="Ohm R."/>
            <person name="Pangilinan J."/>
            <person name="Park H.-J."/>
            <person name="Ramirez L."/>
            <person name="Alfaro M."/>
            <person name="Sun H."/>
            <person name="Tritt A."/>
            <person name="Yoshinaga Y."/>
            <person name="Zwiers L.-H."/>
            <person name="Turgeon B."/>
            <person name="Goodwin S."/>
            <person name="Spatafora J."/>
            <person name="Crous P."/>
            <person name="Grigoriev I."/>
        </authorList>
    </citation>
    <scope>NUCLEOTIDE SEQUENCE</scope>
    <source>
        <strain evidence="2">CBS 473.64</strain>
    </source>
</reference>
<accession>A0A6A6RRR4</accession>
<protein>
    <recommendedName>
        <fullName evidence="4">Methyltransferase type 11 domain-containing protein</fullName>
    </recommendedName>
</protein>
<feature type="region of interest" description="Disordered" evidence="1">
    <location>
        <begin position="69"/>
        <end position="134"/>
    </location>
</feature>
<feature type="compositionally biased region" description="Basic and acidic residues" evidence="1">
    <location>
        <begin position="13"/>
        <end position="29"/>
    </location>
</feature>
<feature type="region of interest" description="Disordered" evidence="1">
    <location>
        <begin position="1"/>
        <end position="52"/>
    </location>
</feature>
<keyword evidence="3" id="KW-1185">Reference proteome</keyword>
<evidence type="ECO:0000313" key="2">
    <source>
        <dbReference type="EMBL" id="KAF2638146.1"/>
    </source>
</evidence>